<keyword evidence="1" id="KW-0812">Transmembrane</keyword>
<reference evidence="2" key="1">
    <citation type="submission" date="2021-06" db="EMBL/GenBank/DDBJ databases">
        <authorList>
            <person name="Huq M.A."/>
        </authorList>
    </citation>
    <scope>NUCLEOTIDE SEQUENCE</scope>
    <source>
        <strain evidence="2">MAH-26</strain>
    </source>
</reference>
<dbReference type="AlphaFoldDB" id="A0A9E2S975"/>
<evidence type="ECO:0000256" key="1">
    <source>
        <dbReference type="SAM" id="Phobius"/>
    </source>
</evidence>
<evidence type="ECO:0000313" key="3">
    <source>
        <dbReference type="Proteomes" id="UP000812270"/>
    </source>
</evidence>
<protein>
    <submittedName>
        <fullName evidence="2">Uncharacterized protein</fullName>
    </submittedName>
</protein>
<dbReference type="Proteomes" id="UP000812270">
    <property type="component" value="Unassembled WGS sequence"/>
</dbReference>
<sequence>MYNMNRELLEQNIERIELLKYVKSEQRGDVLEGLINNIVNKNAFFFSYAEFENIDGRLFSFDAEELVEGGALDLFNEMRPYFEKAGLKLNNVEQAFDCSSKKVIYNLKINKYTCNLAKGPSSFLLVYIFLTAKYAMFLNKILRKNKVKERIYFMNDSASDTQIAFLTPKQAKFINSLKLNPKDEVYKWNYWTACKMIFEGVGFIFKILFRKKRVEQ</sequence>
<proteinExistence type="predicted"/>
<feature type="transmembrane region" description="Helical" evidence="1">
    <location>
        <begin position="123"/>
        <end position="142"/>
    </location>
</feature>
<keyword evidence="3" id="KW-1185">Reference proteome</keyword>
<evidence type="ECO:0000313" key="2">
    <source>
        <dbReference type="EMBL" id="MBV4356984.1"/>
    </source>
</evidence>
<name>A0A9E2S975_9BACT</name>
<accession>A0A9E2S975</accession>
<dbReference type="EMBL" id="JAHSPG010000003">
    <property type="protein sequence ID" value="MBV4356984.1"/>
    <property type="molecule type" value="Genomic_DNA"/>
</dbReference>
<comment type="caution">
    <text evidence="2">The sequence shown here is derived from an EMBL/GenBank/DDBJ whole genome shotgun (WGS) entry which is preliminary data.</text>
</comment>
<organism evidence="2 3">
    <name type="scientific">Pinibacter aurantiacus</name>
    <dbReference type="NCBI Taxonomy" id="2851599"/>
    <lineage>
        <taxon>Bacteria</taxon>
        <taxon>Pseudomonadati</taxon>
        <taxon>Bacteroidota</taxon>
        <taxon>Chitinophagia</taxon>
        <taxon>Chitinophagales</taxon>
        <taxon>Chitinophagaceae</taxon>
        <taxon>Pinibacter</taxon>
    </lineage>
</organism>
<keyword evidence="1" id="KW-0472">Membrane</keyword>
<keyword evidence="1" id="KW-1133">Transmembrane helix</keyword>
<feature type="transmembrane region" description="Helical" evidence="1">
    <location>
        <begin position="188"/>
        <end position="209"/>
    </location>
</feature>
<gene>
    <name evidence="2" type="ORF">KTO63_07510</name>
</gene>